<accession>A0A6S7IB28</accession>
<sequence>MDFIQRNAIIALSCKIQVSEQESQFESFNSSSANTNSFYKQAGLKLLQLAVLNARSIKNKTLQIKDYIVDNDIDIMALTATWLKGHENCEFATRDVCPS</sequence>
<reference evidence="1" key="1">
    <citation type="submission" date="2020-04" db="EMBL/GenBank/DDBJ databases">
        <authorList>
            <person name="Alioto T."/>
            <person name="Alioto T."/>
            <person name="Gomez Garrido J."/>
        </authorList>
    </citation>
    <scope>NUCLEOTIDE SEQUENCE</scope>
    <source>
        <strain evidence="1">A484AB</strain>
    </source>
</reference>
<dbReference type="EMBL" id="CACRXK020008519">
    <property type="protein sequence ID" value="CAB4014966.1"/>
    <property type="molecule type" value="Genomic_DNA"/>
</dbReference>
<dbReference type="Proteomes" id="UP001152795">
    <property type="component" value="Unassembled WGS sequence"/>
</dbReference>
<dbReference type="OrthoDB" id="5988992at2759"/>
<gene>
    <name evidence="1" type="ORF">PACLA_8A049368</name>
</gene>
<dbReference type="AlphaFoldDB" id="A0A6S7IB28"/>
<proteinExistence type="predicted"/>
<evidence type="ECO:0000313" key="2">
    <source>
        <dbReference type="Proteomes" id="UP001152795"/>
    </source>
</evidence>
<feature type="non-terminal residue" evidence="1">
    <location>
        <position position="99"/>
    </location>
</feature>
<protein>
    <submittedName>
        <fullName evidence="1">Uncharacterized protein</fullName>
    </submittedName>
</protein>
<comment type="caution">
    <text evidence="1">The sequence shown here is derived from an EMBL/GenBank/DDBJ whole genome shotgun (WGS) entry which is preliminary data.</text>
</comment>
<organism evidence="1 2">
    <name type="scientific">Paramuricea clavata</name>
    <name type="common">Red gorgonian</name>
    <name type="synonym">Violescent sea-whip</name>
    <dbReference type="NCBI Taxonomy" id="317549"/>
    <lineage>
        <taxon>Eukaryota</taxon>
        <taxon>Metazoa</taxon>
        <taxon>Cnidaria</taxon>
        <taxon>Anthozoa</taxon>
        <taxon>Octocorallia</taxon>
        <taxon>Malacalcyonacea</taxon>
        <taxon>Plexauridae</taxon>
        <taxon>Paramuricea</taxon>
    </lineage>
</organism>
<name>A0A6S7IB28_PARCT</name>
<keyword evidence="2" id="KW-1185">Reference proteome</keyword>
<evidence type="ECO:0000313" key="1">
    <source>
        <dbReference type="EMBL" id="CAB4014966.1"/>
    </source>
</evidence>